<keyword evidence="1" id="KW-0732">Signal</keyword>
<evidence type="ECO:0000313" key="3">
    <source>
        <dbReference type="EMBL" id="BCA48168.1"/>
    </source>
</evidence>
<proteinExistence type="predicted"/>
<name>A0A679HFU4_BACT4</name>
<dbReference type="AlphaFoldDB" id="A0A679HFU4"/>
<reference evidence="3 4" key="1">
    <citation type="submission" date="2020-02" db="EMBL/GenBank/DDBJ databases">
        <title>Whole-genome sequencing and comparative analysis of the genomes of Bacteroides thetaiotaomicron and Escherichia coli isolated from a healthy resident in Vietnam.</title>
        <authorList>
            <person name="Mohsin M."/>
            <person name="Tanaka K."/>
            <person name="Kawahara R."/>
            <person name="Kondo S."/>
            <person name="Noguchi H."/>
            <person name="Motooka D."/>
            <person name="Nakamura S."/>
            <person name="Khong D.T."/>
            <person name="Nguyen T.N."/>
            <person name="Tran H.T."/>
            <person name="Yamamoto Y."/>
        </authorList>
    </citation>
    <scope>NUCLEOTIDE SEQUENCE [LARGE SCALE GENOMIC DNA]</scope>
    <source>
        <strain evidence="3 4">F9-2</strain>
    </source>
</reference>
<evidence type="ECO:0000256" key="1">
    <source>
        <dbReference type="SAM" id="SignalP"/>
    </source>
</evidence>
<dbReference type="EMBL" id="AP022660">
    <property type="protein sequence ID" value="BCA48168.1"/>
    <property type="molecule type" value="Genomic_DNA"/>
</dbReference>
<organism evidence="3 4">
    <name type="scientific">Bacteroides thetaiotaomicron</name>
    <dbReference type="NCBI Taxonomy" id="818"/>
    <lineage>
        <taxon>Bacteria</taxon>
        <taxon>Pseudomonadati</taxon>
        <taxon>Bacteroidota</taxon>
        <taxon>Bacteroidia</taxon>
        <taxon>Bacteroidales</taxon>
        <taxon>Bacteroidaceae</taxon>
        <taxon>Bacteroides</taxon>
    </lineage>
</organism>
<feature type="signal peptide" evidence="1">
    <location>
        <begin position="1"/>
        <end position="29"/>
    </location>
</feature>
<feature type="domain" description="DUF5018" evidence="2">
    <location>
        <begin position="16"/>
        <end position="137"/>
    </location>
</feature>
<sequence length="138" mass="15193">MVKNMIMKKTKTFSALLLGMILFMTSCESPEDNISAPTYALIGIAAQFADESISTQQFTPKQQPPFGDTIRIQFPRYFPAGSSTPIDISNMRITATIPVNVSIRPKLTVMDLNVANTIEVINSDGTIDKHVIIGEIEK</sequence>
<dbReference type="InterPro" id="IPR032186">
    <property type="entry name" value="DUF5018"/>
</dbReference>
<gene>
    <name evidence="3" type="ORF">BatF92_01100</name>
</gene>
<protein>
    <recommendedName>
        <fullName evidence="2">DUF5018 domain-containing protein</fullName>
    </recommendedName>
</protein>
<accession>A0A679HFU4</accession>
<dbReference type="PROSITE" id="PS51257">
    <property type="entry name" value="PROKAR_LIPOPROTEIN"/>
    <property type="match status" value="1"/>
</dbReference>
<evidence type="ECO:0000313" key="4">
    <source>
        <dbReference type="Proteomes" id="UP000500882"/>
    </source>
</evidence>
<dbReference type="Pfam" id="PF16410">
    <property type="entry name" value="DUF5018"/>
    <property type="match status" value="1"/>
</dbReference>
<feature type="chain" id="PRO_5025513885" description="DUF5018 domain-containing protein" evidence="1">
    <location>
        <begin position="30"/>
        <end position="138"/>
    </location>
</feature>
<evidence type="ECO:0000259" key="2">
    <source>
        <dbReference type="Pfam" id="PF16410"/>
    </source>
</evidence>
<dbReference type="Proteomes" id="UP000500882">
    <property type="component" value="Chromosome"/>
</dbReference>